<dbReference type="PANTHER" id="PTHR43289">
    <property type="entry name" value="MITOGEN-ACTIVATED PROTEIN KINASE KINASE KINASE 20-RELATED"/>
    <property type="match status" value="1"/>
</dbReference>
<dbReference type="Gene3D" id="3.30.200.20">
    <property type="entry name" value="Phosphorylase Kinase, domain 1"/>
    <property type="match status" value="1"/>
</dbReference>
<keyword evidence="2 8" id="KW-0723">Serine/threonine-protein kinase</keyword>
<evidence type="ECO:0000256" key="1">
    <source>
        <dbReference type="ARBA" id="ARBA00012513"/>
    </source>
</evidence>
<dbReference type="EC" id="2.7.11.1" evidence="1"/>
<dbReference type="PROSITE" id="PS50011">
    <property type="entry name" value="PROTEIN_KINASE_DOM"/>
    <property type="match status" value="1"/>
</dbReference>
<dbReference type="Gene3D" id="1.10.510.10">
    <property type="entry name" value="Transferase(Phosphotransferase) domain 1"/>
    <property type="match status" value="1"/>
</dbReference>
<dbReference type="RefSeq" id="WP_284351412.1">
    <property type="nucleotide sequence ID" value="NZ_BRXS01000005.1"/>
</dbReference>
<evidence type="ECO:0000256" key="6">
    <source>
        <dbReference type="ARBA" id="ARBA00022840"/>
    </source>
</evidence>
<proteinExistence type="predicted"/>
<evidence type="ECO:0000256" key="4">
    <source>
        <dbReference type="ARBA" id="ARBA00022741"/>
    </source>
</evidence>
<reference evidence="8" key="1">
    <citation type="submission" date="2022-08" db="EMBL/GenBank/DDBJ databases">
        <title>Draft genome sequencing of Roseisolibacter agri AW1220.</title>
        <authorList>
            <person name="Tobiishi Y."/>
            <person name="Tonouchi A."/>
        </authorList>
    </citation>
    <scope>NUCLEOTIDE SEQUENCE</scope>
    <source>
        <strain evidence="8">AW1220</strain>
    </source>
</reference>
<organism evidence="8 9">
    <name type="scientific">Roseisolibacter agri</name>
    <dbReference type="NCBI Taxonomy" id="2014610"/>
    <lineage>
        <taxon>Bacteria</taxon>
        <taxon>Pseudomonadati</taxon>
        <taxon>Gemmatimonadota</taxon>
        <taxon>Gemmatimonadia</taxon>
        <taxon>Gemmatimonadales</taxon>
        <taxon>Gemmatimonadaceae</taxon>
        <taxon>Roseisolibacter</taxon>
    </lineage>
</organism>
<keyword evidence="6" id="KW-0067">ATP-binding</keyword>
<dbReference type="Pfam" id="PF00069">
    <property type="entry name" value="Pkinase"/>
    <property type="match status" value="1"/>
</dbReference>
<feature type="domain" description="Protein kinase" evidence="7">
    <location>
        <begin position="89"/>
        <end position="347"/>
    </location>
</feature>
<dbReference type="InterPro" id="IPR008271">
    <property type="entry name" value="Ser/Thr_kinase_AS"/>
</dbReference>
<keyword evidence="3" id="KW-0808">Transferase</keyword>
<dbReference type="SUPFAM" id="SSF48452">
    <property type="entry name" value="TPR-like"/>
    <property type="match status" value="1"/>
</dbReference>
<dbReference type="PROSITE" id="PS00108">
    <property type="entry name" value="PROTEIN_KINASE_ST"/>
    <property type="match status" value="1"/>
</dbReference>
<evidence type="ECO:0000313" key="8">
    <source>
        <dbReference type="EMBL" id="GLC26962.1"/>
    </source>
</evidence>
<keyword evidence="5 8" id="KW-0418">Kinase</keyword>
<accession>A0AA37Q920</accession>
<dbReference type="GO" id="GO:0005524">
    <property type="term" value="F:ATP binding"/>
    <property type="evidence" value="ECO:0007669"/>
    <property type="project" value="UniProtKB-KW"/>
</dbReference>
<dbReference type="Gene3D" id="3.40.50.10070">
    <property type="entry name" value="TolB, N-terminal domain"/>
    <property type="match status" value="1"/>
</dbReference>
<dbReference type="CDD" id="cd14014">
    <property type="entry name" value="STKc_PknB_like"/>
    <property type="match status" value="1"/>
</dbReference>
<gene>
    <name evidence="8" type="ORF">rosag_34750</name>
</gene>
<name>A0AA37Q920_9BACT</name>
<dbReference type="InterPro" id="IPR011717">
    <property type="entry name" value="TPR-4"/>
</dbReference>
<evidence type="ECO:0000313" key="9">
    <source>
        <dbReference type="Proteomes" id="UP001161325"/>
    </source>
</evidence>
<evidence type="ECO:0000256" key="2">
    <source>
        <dbReference type="ARBA" id="ARBA00022527"/>
    </source>
</evidence>
<evidence type="ECO:0000256" key="3">
    <source>
        <dbReference type="ARBA" id="ARBA00022679"/>
    </source>
</evidence>
<dbReference type="Gene3D" id="1.25.40.10">
    <property type="entry name" value="Tetratricopeptide repeat domain"/>
    <property type="match status" value="2"/>
</dbReference>
<keyword evidence="9" id="KW-1185">Reference proteome</keyword>
<comment type="caution">
    <text evidence="8">The sequence shown here is derived from an EMBL/GenBank/DDBJ whole genome shotgun (WGS) entry which is preliminary data.</text>
</comment>
<dbReference type="GO" id="GO:0004674">
    <property type="term" value="F:protein serine/threonine kinase activity"/>
    <property type="evidence" value="ECO:0007669"/>
    <property type="project" value="UniProtKB-KW"/>
</dbReference>
<keyword evidence="4" id="KW-0547">Nucleotide-binding</keyword>
<dbReference type="InterPro" id="IPR011990">
    <property type="entry name" value="TPR-like_helical_dom_sf"/>
</dbReference>
<sequence>MTSGGTRGRWARVAEIVGAALEHEPSCRVAYLDAACADDPGLRREVESLLAAHDGSGALDRLAVDVAPLTARLRGPGATPDVPERVGRYRVGARVAGGGMGVVHRAIDEQLGRTVALKFLQPRFHADDSAAERFRREARTVAALEHPNICTVHEIGESADGRLYIAMPLYDGETLQERIARGPLPVGDAVAIAIQIARGLAKAHGAGVVHRDVKPSNVFLTADGVVKLLDFGIAKLADASLTASGAVGPMGTVAYMSPEQARGDAVDHRSDVWSLGVVLYEMLAGRRPFPGDVASAVLERIQQGRHDPLVEHRRDVPPALATIVDTALARAPQARYQSARAMERELLALGLATGEAMLLPVRARLRLSRRATVGALAAVVATVVAIGTAVSLERSPAPVERASSAAPSIVVLPFANMTADAGNEYFSDGITEELITQLAAVPSLKVISRTSAMHYKQSRAPLRQIADELGVAHVLEGSVRRDGDRVRIAVQLINARTDQHLWSRSYDRRLVDVITVQEAIAREVADALALTLAAPRAAAPARGTRDPGAYELYLRARYHWQKRTQAGHEQAVAYYRRAIERDSGYADAYAGLAVVYLTGYAQYIPGFADREVETYANLKWAAERAVALDDASAPAHRALAMLRFWQRDWPAAERELQRTLALNPGDEMAHNWYGALLGLTGRIDEAVREARRAYDLDPFNLSGHTNYADQLVLAREYDGAIAVARGALEIDPSHPFSRRALGILHALTGRHADAERELRRLVQAAPLVPDFRADLAYVLALAGRRDEARRILHEVASLPDEQRLRNAAFSIGRAHVALGEADTAFAWFERADWRWPHRGNRYDPGLDPVRADPRFARLNARVDREMGLR</sequence>
<dbReference type="AlphaFoldDB" id="A0AA37Q920"/>
<dbReference type="SUPFAM" id="SSF56112">
    <property type="entry name" value="Protein kinase-like (PK-like)"/>
    <property type="match status" value="1"/>
</dbReference>
<dbReference type="PANTHER" id="PTHR43289:SF6">
    <property type="entry name" value="SERINE_THREONINE-PROTEIN KINASE NEKL-3"/>
    <property type="match status" value="1"/>
</dbReference>
<dbReference type="Proteomes" id="UP001161325">
    <property type="component" value="Unassembled WGS sequence"/>
</dbReference>
<evidence type="ECO:0000256" key="5">
    <source>
        <dbReference type="ARBA" id="ARBA00022777"/>
    </source>
</evidence>
<dbReference type="SMART" id="SM00220">
    <property type="entry name" value="S_TKc"/>
    <property type="match status" value="1"/>
</dbReference>
<evidence type="ECO:0000259" key="7">
    <source>
        <dbReference type="PROSITE" id="PS50011"/>
    </source>
</evidence>
<dbReference type="GO" id="GO:0042802">
    <property type="term" value="F:identical protein binding"/>
    <property type="evidence" value="ECO:0007669"/>
    <property type="project" value="InterPro"/>
</dbReference>
<protein>
    <recommendedName>
        <fullName evidence="1">non-specific serine/threonine protein kinase</fullName>
        <ecNumber evidence="1">2.7.11.1</ecNumber>
    </recommendedName>
</protein>
<dbReference type="Pfam" id="PF07721">
    <property type="entry name" value="TPR_4"/>
    <property type="match status" value="3"/>
</dbReference>
<dbReference type="FunFam" id="1.10.510.10:FF:000021">
    <property type="entry name" value="Serine/threonine protein kinase"/>
    <property type="match status" value="1"/>
</dbReference>
<dbReference type="EMBL" id="BRXS01000005">
    <property type="protein sequence ID" value="GLC26962.1"/>
    <property type="molecule type" value="Genomic_DNA"/>
</dbReference>
<dbReference type="InterPro" id="IPR011009">
    <property type="entry name" value="Kinase-like_dom_sf"/>
</dbReference>
<dbReference type="InterPro" id="IPR000719">
    <property type="entry name" value="Prot_kinase_dom"/>
</dbReference>